<dbReference type="CDD" id="cd16936">
    <property type="entry name" value="HATPase_RsbW-like"/>
    <property type="match status" value="1"/>
</dbReference>
<name>A0A919S5M9_9ACTN</name>
<accession>A0A919S5M9</accession>
<keyword evidence="4" id="KW-1185">Reference proteome</keyword>
<evidence type="ECO:0000313" key="3">
    <source>
        <dbReference type="EMBL" id="GIM64482.1"/>
    </source>
</evidence>
<proteinExistence type="predicted"/>
<dbReference type="EMBL" id="BOQL01000011">
    <property type="protein sequence ID" value="GIM64482.1"/>
    <property type="molecule type" value="Genomic_DNA"/>
</dbReference>
<dbReference type="InterPro" id="IPR036890">
    <property type="entry name" value="HATPase_C_sf"/>
</dbReference>
<dbReference type="InterPro" id="IPR050267">
    <property type="entry name" value="Anti-sigma-factor_SerPK"/>
</dbReference>
<evidence type="ECO:0000313" key="4">
    <source>
        <dbReference type="Proteomes" id="UP000681340"/>
    </source>
</evidence>
<dbReference type="SUPFAM" id="SSF55874">
    <property type="entry name" value="ATPase domain of HSP90 chaperone/DNA topoisomerase II/histidine kinase"/>
    <property type="match status" value="1"/>
</dbReference>
<keyword evidence="1" id="KW-0808">Transferase</keyword>
<comment type="caution">
    <text evidence="3">The sequence shown here is derived from an EMBL/GenBank/DDBJ whole genome shotgun (WGS) entry which is preliminary data.</text>
</comment>
<dbReference type="GO" id="GO:0004674">
    <property type="term" value="F:protein serine/threonine kinase activity"/>
    <property type="evidence" value="ECO:0007669"/>
    <property type="project" value="UniProtKB-KW"/>
</dbReference>
<sequence>MTLLRTSPPPAQAVQLEQWSLTNGDELRPLRLGLRAALSAHGLVDPAPADEIVDRVVLVATELASNALRHGRPPAVVRLLRCDDGRFVVDVADHDLAGVPKLAGIHLAGVGGRGLHIVRTLALDLCWYATATTKHIWASFPVADAQP</sequence>
<gene>
    <name evidence="3" type="ORF">Aau02nite_10650</name>
</gene>
<dbReference type="Proteomes" id="UP000681340">
    <property type="component" value="Unassembled WGS sequence"/>
</dbReference>
<protein>
    <recommendedName>
        <fullName evidence="2">Histidine kinase/HSP90-like ATPase domain-containing protein</fullName>
    </recommendedName>
</protein>
<dbReference type="RefSeq" id="WP_212987178.1">
    <property type="nucleotide sequence ID" value="NZ_BAABEA010000051.1"/>
</dbReference>
<dbReference type="AlphaFoldDB" id="A0A919S5M9"/>
<keyword evidence="1" id="KW-0723">Serine/threonine-protein kinase</keyword>
<keyword evidence="1" id="KW-0418">Kinase</keyword>
<evidence type="ECO:0000256" key="1">
    <source>
        <dbReference type="ARBA" id="ARBA00022527"/>
    </source>
</evidence>
<dbReference type="PANTHER" id="PTHR35526:SF3">
    <property type="entry name" value="ANTI-SIGMA-F FACTOR RSBW"/>
    <property type="match status" value="1"/>
</dbReference>
<feature type="domain" description="Histidine kinase/HSP90-like ATPase" evidence="2">
    <location>
        <begin position="26"/>
        <end position="137"/>
    </location>
</feature>
<evidence type="ECO:0000259" key="2">
    <source>
        <dbReference type="Pfam" id="PF13581"/>
    </source>
</evidence>
<dbReference type="PANTHER" id="PTHR35526">
    <property type="entry name" value="ANTI-SIGMA-F FACTOR RSBW-RELATED"/>
    <property type="match status" value="1"/>
</dbReference>
<dbReference type="Gene3D" id="3.30.565.10">
    <property type="entry name" value="Histidine kinase-like ATPase, C-terminal domain"/>
    <property type="match status" value="1"/>
</dbReference>
<dbReference type="Pfam" id="PF13581">
    <property type="entry name" value="HATPase_c_2"/>
    <property type="match status" value="1"/>
</dbReference>
<organism evidence="3 4">
    <name type="scientific">Actinoplanes auranticolor</name>
    <dbReference type="NCBI Taxonomy" id="47988"/>
    <lineage>
        <taxon>Bacteria</taxon>
        <taxon>Bacillati</taxon>
        <taxon>Actinomycetota</taxon>
        <taxon>Actinomycetes</taxon>
        <taxon>Micromonosporales</taxon>
        <taxon>Micromonosporaceae</taxon>
        <taxon>Actinoplanes</taxon>
    </lineage>
</organism>
<dbReference type="InterPro" id="IPR003594">
    <property type="entry name" value="HATPase_dom"/>
</dbReference>
<reference evidence="3" key="1">
    <citation type="submission" date="2021-03" db="EMBL/GenBank/DDBJ databases">
        <title>Whole genome shotgun sequence of Actinoplanes auranticolor NBRC 12245.</title>
        <authorList>
            <person name="Komaki H."/>
            <person name="Tamura T."/>
        </authorList>
    </citation>
    <scope>NUCLEOTIDE SEQUENCE</scope>
    <source>
        <strain evidence="3">NBRC 12245</strain>
    </source>
</reference>